<dbReference type="InterPro" id="IPR001810">
    <property type="entry name" value="F-box_dom"/>
</dbReference>
<keyword evidence="2 5" id="KW-0863">Zinc-finger</keyword>
<dbReference type="Gene3D" id="1.20.1280.50">
    <property type="match status" value="1"/>
</dbReference>
<organism evidence="9 10">
    <name type="scientific">Eptatretus burgeri</name>
    <name type="common">Inshore hagfish</name>
    <dbReference type="NCBI Taxonomy" id="7764"/>
    <lineage>
        <taxon>Eukaryota</taxon>
        <taxon>Metazoa</taxon>
        <taxon>Chordata</taxon>
        <taxon>Craniata</taxon>
        <taxon>Vertebrata</taxon>
        <taxon>Cyclostomata</taxon>
        <taxon>Myxini</taxon>
        <taxon>Myxiniformes</taxon>
        <taxon>Myxinidae</taxon>
        <taxon>Eptatretinae</taxon>
        <taxon>Eptatretus</taxon>
    </lineage>
</organism>
<dbReference type="SUPFAM" id="SSF81383">
    <property type="entry name" value="F-box domain"/>
    <property type="match status" value="1"/>
</dbReference>
<keyword evidence="3" id="KW-0833">Ubl conjugation pathway</keyword>
<feature type="compositionally biased region" description="Polar residues" evidence="6">
    <location>
        <begin position="191"/>
        <end position="206"/>
    </location>
</feature>
<dbReference type="InterPro" id="IPR031890">
    <property type="entry name" value="Fbxo30/Fbxo40"/>
</dbReference>
<evidence type="ECO:0000259" key="7">
    <source>
        <dbReference type="PROSITE" id="PS50145"/>
    </source>
</evidence>
<keyword evidence="4 5" id="KW-0862">Zinc</keyword>
<dbReference type="GO" id="GO:0061630">
    <property type="term" value="F:ubiquitin protein ligase activity"/>
    <property type="evidence" value="ECO:0007669"/>
    <property type="project" value="InterPro"/>
</dbReference>
<dbReference type="GO" id="GO:0008270">
    <property type="term" value="F:zinc ion binding"/>
    <property type="evidence" value="ECO:0007669"/>
    <property type="project" value="UniProtKB-KW"/>
</dbReference>
<keyword evidence="10" id="KW-1185">Reference proteome</keyword>
<evidence type="ECO:0000256" key="2">
    <source>
        <dbReference type="ARBA" id="ARBA00022771"/>
    </source>
</evidence>
<dbReference type="Proteomes" id="UP000694388">
    <property type="component" value="Unplaced"/>
</dbReference>
<dbReference type="PANTHER" id="PTHR15933:SF13">
    <property type="entry name" value="F-BOX ONLY PROTEIN 30"/>
    <property type="match status" value="1"/>
</dbReference>
<dbReference type="PANTHER" id="PTHR15933">
    <property type="entry name" value="PROTEIN CBG16327"/>
    <property type="match status" value="1"/>
</dbReference>
<dbReference type="PROSITE" id="PS50181">
    <property type="entry name" value="FBOX"/>
    <property type="match status" value="1"/>
</dbReference>
<dbReference type="InterPro" id="IPR036047">
    <property type="entry name" value="F-box-like_dom_sf"/>
</dbReference>
<dbReference type="GeneTree" id="ENSGT00950000183204"/>
<feature type="zinc finger region" description="TRAF-type" evidence="5">
    <location>
        <begin position="56"/>
        <end position="98"/>
    </location>
</feature>
<sequence>MLPLDSVLPAAPEHVHCAHCVMRRCKARLGTGGICEVRPCPAACGALFHTCKGNEHRQLCPLERVPCPNAGYGCPLWMHRCAVGAHIRVCPASVVCCTMEWNRWPVRVGEQQQQQFQDPGHEEEHDATEQLDMALALRDQKILLESLRVATLVSKSRCKKGCIGEVSATVGHNQETMDSQPPDCTPHFDSSAPSESRQSSNQSGNCTDGFHKECEGDPVMAHTPSREMVVVDFQQEKAVVGKLYCKDEEHVLSSDECSNYLLRERKECDRKRKETKLENCDIFRREDRSERGQDVLHDSFHRITVNEAALVAEDVKGGHENVDKNDCDRHKEKVLDVGQPMVMETASDTMHQEWMNEEGSRSNTRSDLVITRQEEQQKSTNSPMNECNKHLLPRFPLPDSFRRSVLGDVCWSLHKVEEKAVDTIELEKKYSQNDGDPDLDMSGIDLVTAALLFCLDSSSPRGRSISDRHVSLDGLHVDVSTQTFSAPSAMLATRTVVGEMASASACDHANPQLSNPSPFPRLGLNLVLECVERYRARQRSMFTFVCGQLFRRDEYPHHFKNVHGDIHAGLNGWLEQRCPLAQYGCSYTQLRFCPGSMPGSRVVYSTLLRSFGVQPFVAAELEKSAVHTCIGVQVSKRLHEVNESPGKVLRLESGKKQKEPHCLELEHRDCVLTSTECQKRPVSLDLMSRLPFVVLRNVARFLDGYSLCQLSRVSRLMREVCGSLLAERGMVELVWNRHAEEAGKISWKVSHKVWHFSTSFSPVSLWKFADVPNMADHLRHCRYNMVERRIEAVPMPCMCGPRQRRKKGRALRSLTLHHSNPCVVPRPSSRLRRHFVTARGSCYPPLSPPPPSLS</sequence>
<evidence type="ECO:0000256" key="6">
    <source>
        <dbReference type="SAM" id="MobiDB-lite"/>
    </source>
</evidence>
<keyword evidence="1 5" id="KW-0479">Metal-binding</keyword>
<feature type="domain" description="F-box" evidence="8">
    <location>
        <begin position="684"/>
        <end position="738"/>
    </location>
</feature>
<evidence type="ECO:0000256" key="3">
    <source>
        <dbReference type="ARBA" id="ARBA00022786"/>
    </source>
</evidence>
<dbReference type="Gene3D" id="3.30.40.150">
    <property type="entry name" value="TRAF-like zinc-finger, N-terminal subdomain"/>
    <property type="match status" value="1"/>
</dbReference>
<dbReference type="AlphaFoldDB" id="A0A8C4X1S9"/>
<dbReference type="PROSITE" id="PS50145">
    <property type="entry name" value="ZF_TRAF"/>
    <property type="match status" value="1"/>
</dbReference>
<evidence type="ECO:0000259" key="8">
    <source>
        <dbReference type="PROSITE" id="PS50181"/>
    </source>
</evidence>
<reference evidence="9" key="1">
    <citation type="submission" date="2025-05" db="UniProtKB">
        <authorList>
            <consortium name="Ensembl"/>
        </authorList>
    </citation>
    <scope>IDENTIFICATION</scope>
</reference>
<accession>A0A8C4X1S9</accession>
<dbReference type="Pfam" id="PF15966">
    <property type="entry name" value="F-box_4"/>
    <property type="match status" value="1"/>
</dbReference>
<dbReference type="Ensembl" id="ENSEBUT00000027706.1">
    <property type="protein sequence ID" value="ENSEBUP00000027130.1"/>
    <property type="gene ID" value="ENSEBUG00000016658.1"/>
</dbReference>
<evidence type="ECO:0000256" key="4">
    <source>
        <dbReference type="ARBA" id="ARBA00022833"/>
    </source>
</evidence>
<protein>
    <submittedName>
        <fullName evidence="9">F-box protein 30b</fullName>
    </submittedName>
</protein>
<dbReference type="InterPro" id="IPR043013">
    <property type="entry name" value="Znf_TRAF_N"/>
</dbReference>
<dbReference type="Ensembl" id="ENSEBUT00000027713.1">
    <property type="protein sequence ID" value="ENSEBUP00000027137.1"/>
    <property type="gene ID" value="ENSEBUG00000016658.1"/>
</dbReference>
<feature type="region of interest" description="Disordered" evidence="6">
    <location>
        <begin position="173"/>
        <end position="210"/>
    </location>
</feature>
<evidence type="ECO:0000313" key="10">
    <source>
        <dbReference type="Proteomes" id="UP000694388"/>
    </source>
</evidence>
<feature type="domain" description="TRAF-type" evidence="7">
    <location>
        <begin position="56"/>
        <end position="98"/>
    </location>
</feature>
<name>A0A8C4X1S9_EPTBU</name>
<proteinExistence type="predicted"/>
<evidence type="ECO:0000256" key="1">
    <source>
        <dbReference type="ARBA" id="ARBA00022723"/>
    </source>
</evidence>
<evidence type="ECO:0000256" key="5">
    <source>
        <dbReference type="PROSITE-ProRule" id="PRU00207"/>
    </source>
</evidence>
<dbReference type="Pfam" id="PF15965">
    <property type="entry name" value="zf-TRAF_2"/>
    <property type="match status" value="1"/>
</dbReference>
<dbReference type="InterPro" id="IPR001293">
    <property type="entry name" value="Znf_TRAF"/>
</dbReference>
<evidence type="ECO:0000313" key="9">
    <source>
        <dbReference type="Ensembl" id="ENSEBUP00000027137.1"/>
    </source>
</evidence>